<dbReference type="SUPFAM" id="SSF47819">
    <property type="entry name" value="HRDC-like"/>
    <property type="match status" value="1"/>
</dbReference>
<evidence type="ECO:0000313" key="4">
    <source>
        <dbReference type="Proteomes" id="UP001527882"/>
    </source>
</evidence>
<feature type="coiled-coil region" evidence="1">
    <location>
        <begin position="199"/>
        <end position="250"/>
    </location>
</feature>
<feature type="domain" description="HRDC" evidence="2">
    <location>
        <begin position="102"/>
        <end position="182"/>
    </location>
</feature>
<evidence type="ECO:0000313" key="3">
    <source>
        <dbReference type="EMBL" id="MCZ8516541.1"/>
    </source>
</evidence>
<organism evidence="3 4">
    <name type="scientific">Paenibacillus gyeongsangnamensis</name>
    <dbReference type="NCBI Taxonomy" id="3388067"/>
    <lineage>
        <taxon>Bacteria</taxon>
        <taxon>Bacillati</taxon>
        <taxon>Bacillota</taxon>
        <taxon>Bacilli</taxon>
        <taxon>Bacillales</taxon>
        <taxon>Paenibacillaceae</taxon>
        <taxon>Paenibacillus</taxon>
    </lineage>
</organism>
<reference evidence="3 4" key="1">
    <citation type="submission" date="2022-12" db="EMBL/GenBank/DDBJ databases">
        <title>Draft genome sequence of Paenibacillus sp. dW9.</title>
        <authorList>
            <person name="Choi E.-W."/>
            <person name="Kim D.-U."/>
        </authorList>
    </citation>
    <scope>NUCLEOTIDE SEQUENCE [LARGE SCALE GENOMIC DNA]</scope>
    <source>
        <strain evidence="4">dW9</strain>
    </source>
</reference>
<evidence type="ECO:0000256" key="1">
    <source>
        <dbReference type="SAM" id="Coils"/>
    </source>
</evidence>
<dbReference type="InterPro" id="IPR002121">
    <property type="entry name" value="HRDC_dom"/>
</dbReference>
<gene>
    <name evidence="3" type="ORF">O9H85_29960</name>
</gene>
<dbReference type="Proteomes" id="UP001527882">
    <property type="component" value="Unassembled WGS sequence"/>
</dbReference>
<dbReference type="InterPro" id="IPR010997">
    <property type="entry name" value="HRDC-like_sf"/>
</dbReference>
<dbReference type="EMBL" id="JAQAGZ010000024">
    <property type="protein sequence ID" value="MCZ8516541.1"/>
    <property type="molecule type" value="Genomic_DNA"/>
</dbReference>
<keyword evidence="4" id="KW-1185">Reference proteome</keyword>
<dbReference type="RefSeq" id="WP_269885095.1">
    <property type="nucleotide sequence ID" value="NZ_JAQAGZ010000024.1"/>
</dbReference>
<name>A0ABT4QI26_9BACL</name>
<protein>
    <submittedName>
        <fullName evidence="3">HRDC domain-containing protein</fullName>
    </submittedName>
</protein>
<keyword evidence="1" id="KW-0175">Coiled coil</keyword>
<accession>A0ABT4QI26</accession>
<evidence type="ECO:0000259" key="2">
    <source>
        <dbReference type="PROSITE" id="PS50967"/>
    </source>
</evidence>
<proteinExistence type="predicted"/>
<comment type="caution">
    <text evidence="3">The sequence shown here is derived from an EMBL/GenBank/DDBJ whole genome shotgun (WGS) entry which is preliminary data.</text>
</comment>
<dbReference type="Gene3D" id="1.10.150.80">
    <property type="entry name" value="HRDC domain"/>
    <property type="match status" value="1"/>
</dbReference>
<sequence length="333" mass="39427">MFLNSLEKAESEGAARSAQVSIGEQEGIWYVMWTETEEDGRTRQEHWYEGMQWEEMLAVFRERVWSKQCEGFKPLIEAVAGGMNAADERAVYIQLLQYYSELHPNDELYEALRQWRLKMASKESKAPFIVATNRLLKLISTFVPQSEEELLQLPGFGKAKAAQYAAELLAITAEQERTTSFPLVWVEQQVNPSEFYAWQLQEKERRRKAEADKQELKRKLLEAIHRMEPLDELQEQTKLQRRNLVQWIEELDRDGYELEPYIELLLEQVPRAERELAWQAFEQQGDRYLKPILQTVYKQEELSAKDTDRIYEWLRLLRLKFRRSGQLKMEAAV</sequence>
<dbReference type="PROSITE" id="PS50967">
    <property type="entry name" value="HRDC"/>
    <property type="match status" value="1"/>
</dbReference>
<dbReference type="SMART" id="SM00341">
    <property type="entry name" value="HRDC"/>
    <property type="match status" value="1"/>
</dbReference>
<dbReference type="InterPro" id="IPR044876">
    <property type="entry name" value="HRDC_dom_sf"/>
</dbReference>
<dbReference type="Pfam" id="PF00570">
    <property type="entry name" value="HRDC"/>
    <property type="match status" value="1"/>
</dbReference>